<protein>
    <recommendedName>
        <fullName evidence="4">Retrotransposon gag domain-containing protein</fullName>
    </recommendedName>
</protein>
<reference evidence="2 3" key="1">
    <citation type="submission" date="2015-08" db="EMBL/GenBank/DDBJ databases">
        <title>Next Generation Sequencing and Analysis of the Genome of Puccinia sorghi L Schw, the Causal Agent of Maize Common Rust.</title>
        <authorList>
            <person name="Rochi L."/>
            <person name="Burguener G."/>
            <person name="Darino M."/>
            <person name="Turjanski A."/>
            <person name="Kreff E."/>
            <person name="Dieguez M.J."/>
            <person name="Sacco F."/>
        </authorList>
    </citation>
    <scope>NUCLEOTIDE SEQUENCE [LARGE SCALE GENOMIC DNA]</scope>
    <source>
        <strain evidence="2 3">RO10H11247</strain>
    </source>
</reference>
<gene>
    <name evidence="2" type="ORF">VP01_264g8</name>
</gene>
<dbReference type="VEuPathDB" id="FungiDB:VP01_264g8"/>
<evidence type="ECO:0000313" key="3">
    <source>
        <dbReference type="Proteomes" id="UP000037035"/>
    </source>
</evidence>
<dbReference type="OrthoDB" id="4847360at2759"/>
<evidence type="ECO:0000256" key="1">
    <source>
        <dbReference type="SAM" id="MobiDB-lite"/>
    </source>
</evidence>
<proteinExistence type="predicted"/>
<dbReference type="AlphaFoldDB" id="A0A0L6V464"/>
<feature type="compositionally biased region" description="Pro residues" evidence="1">
    <location>
        <begin position="28"/>
        <end position="38"/>
    </location>
</feature>
<keyword evidence="3" id="KW-1185">Reference proteome</keyword>
<accession>A0A0L6V464</accession>
<dbReference type="Proteomes" id="UP000037035">
    <property type="component" value="Unassembled WGS sequence"/>
</dbReference>
<sequence length="136" mass="15090">MCPTATERTLRQTQAHLDTTAGQQNPTPAQPNPAPAPTSNPMVISKPQPFDGTSAEAFIGQIGLHAVTNPKRFPTNTSKVVSSFFDHNHQHCAEVALRNLRQTGTFLAYTQEFNQHTRTMGWANSLFMSLYQHNLK</sequence>
<feature type="region of interest" description="Disordered" evidence="1">
    <location>
        <begin position="18"/>
        <end position="50"/>
    </location>
</feature>
<organism evidence="2 3">
    <name type="scientific">Puccinia sorghi</name>
    <dbReference type="NCBI Taxonomy" id="27349"/>
    <lineage>
        <taxon>Eukaryota</taxon>
        <taxon>Fungi</taxon>
        <taxon>Dikarya</taxon>
        <taxon>Basidiomycota</taxon>
        <taxon>Pucciniomycotina</taxon>
        <taxon>Pucciniomycetes</taxon>
        <taxon>Pucciniales</taxon>
        <taxon>Pucciniaceae</taxon>
        <taxon>Puccinia</taxon>
    </lineage>
</organism>
<evidence type="ECO:0008006" key="4">
    <source>
        <dbReference type="Google" id="ProtNLM"/>
    </source>
</evidence>
<comment type="caution">
    <text evidence="2">The sequence shown here is derived from an EMBL/GenBank/DDBJ whole genome shotgun (WGS) entry which is preliminary data.</text>
</comment>
<dbReference type="EMBL" id="LAVV01007557">
    <property type="protein sequence ID" value="KNZ55566.1"/>
    <property type="molecule type" value="Genomic_DNA"/>
</dbReference>
<name>A0A0L6V464_9BASI</name>
<evidence type="ECO:0000313" key="2">
    <source>
        <dbReference type="EMBL" id="KNZ55566.1"/>
    </source>
</evidence>